<feature type="compositionally biased region" description="Polar residues" evidence="1">
    <location>
        <begin position="172"/>
        <end position="184"/>
    </location>
</feature>
<evidence type="ECO:0000256" key="1">
    <source>
        <dbReference type="SAM" id="MobiDB-lite"/>
    </source>
</evidence>
<evidence type="ECO:0000313" key="3">
    <source>
        <dbReference type="Proteomes" id="UP000289323"/>
    </source>
</evidence>
<feature type="region of interest" description="Disordered" evidence="1">
    <location>
        <begin position="300"/>
        <end position="323"/>
    </location>
</feature>
<sequence>MCLAALVAGLRGRLHQVAQVGAREAGAPQVERHLLEHGLAGCAAVAAGAEHVDVLVLRMRPRLGLGLGLRLRLPARAADGVAVQGAEDVDAVLGGGQADVDAGAEAARAADGLVDDVGPMPERSPTPSSSVSRVLTTRALASDSESSRRGTSASISSKNRMQGADDLARANSCRTARSDSPTYLLSSSGPLMEMKLALDSLATALATSVLPHPGGPQSRMPAAGLMPTRLNSSGFLIGPMMDISSFLRTSSSAPTSAHVVSGMVLKPSRLEAGWTRETAVLNWAMVMRLSPQEIRSWRSRSSQSRWASSTSPRPSSSGCAARARSSNSVRFPWKLSETAALTTYCRSLPTKPGVILASFLKSTSSARLRSRVSERRICSRARSPGMPMSISVLKRRRMAESRKSGRLVAANTTTFLPSGVFCLIRSMPFMISATMRLSMPLLALSRLPAMASISSMNTRQGASRMASSNTSRMFFSDSPEVPPTMDGADMGMKATPMLPATAWARVVLPQPDGPWSRTPLSYR</sequence>
<dbReference type="AlphaFoldDB" id="A0A446BYP2"/>
<dbReference type="PANTHER" id="PTHR37449">
    <property type="match status" value="1"/>
</dbReference>
<accession>A0A446BYP2</accession>
<dbReference type="PANTHER" id="PTHR37449:SF1">
    <property type="entry name" value="OS02G0159950 PROTEIN"/>
    <property type="match status" value="1"/>
</dbReference>
<dbReference type="Proteomes" id="UP000289323">
    <property type="component" value="Unassembled WGS sequence"/>
</dbReference>
<evidence type="ECO:0000313" key="2">
    <source>
        <dbReference type="EMBL" id="SPQ27611.1"/>
    </source>
</evidence>
<protein>
    <submittedName>
        <fullName evidence="2">4e3ffe51-bece-491c-8acf-3cf2ac38d958</fullName>
    </submittedName>
</protein>
<feature type="compositionally biased region" description="Low complexity" evidence="1">
    <location>
        <begin position="123"/>
        <end position="157"/>
    </location>
</feature>
<name>A0A446BYP2_9PEZI</name>
<reference evidence="2 3" key="1">
    <citation type="submission" date="2018-04" db="EMBL/GenBank/DDBJ databases">
        <authorList>
            <person name="Huttner S."/>
            <person name="Dainat J."/>
        </authorList>
    </citation>
    <scope>NUCLEOTIDE SEQUENCE [LARGE SCALE GENOMIC DNA]</scope>
</reference>
<gene>
    <name evidence="2" type="ORF">TT172_LOCUS10030</name>
</gene>
<dbReference type="EMBL" id="OUUZ01000019">
    <property type="protein sequence ID" value="SPQ27611.1"/>
    <property type="molecule type" value="Genomic_DNA"/>
</dbReference>
<proteinExistence type="predicted"/>
<feature type="region of interest" description="Disordered" evidence="1">
    <location>
        <begin position="113"/>
        <end position="184"/>
    </location>
</feature>
<organism evidence="2 3">
    <name type="scientific">Thermothielavioides terrestris</name>
    <dbReference type="NCBI Taxonomy" id="2587410"/>
    <lineage>
        <taxon>Eukaryota</taxon>
        <taxon>Fungi</taxon>
        <taxon>Dikarya</taxon>
        <taxon>Ascomycota</taxon>
        <taxon>Pezizomycotina</taxon>
        <taxon>Sordariomycetes</taxon>
        <taxon>Sordariomycetidae</taxon>
        <taxon>Sordariales</taxon>
        <taxon>Chaetomiaceae</taxon>
        <taxon>Thermothielavioides</taxon>
    </lineage>
</organism>